<dbReference type="Proteomes" id="UP000273675">
    <property type="component" value="Unassembled WGS sequence"/>
</dbReference>
<dbReference type="HAMAP" id="MF_00222">
    <property type="entry name" value="Shikimate_DH_AroE"/>
    <property type="match status" value="1"/>
</dbReference>
<comment type="caution">
    <text evidence="8">Lacks conserved residue(s) required for the propagation of feature annotation.</text>
</comment>
<comment type="similarity">
    <text evidence="8">Belongs to the shikimate dehydrogenase family.</text>
</comment>
<dbReference type="Gene3D" id="3.40.50.10860">
    <property type="entry name" value="Leucine Dehydrogenase, chain A, domain 1"/>
    <property type="match status" value="1"/>
</dbReference>
<evidence type="ECO:0000256" key="4">
    <source>
        <dbReference type="ARBA" id="ARBA00022857"/>
    </source>
</evidence>
<comment type="pathway">
    <text evidence="1 8">Metabolic intermediate biosynthesis; chorismate biosynthesis; chorismate from D-erythrose 4-phosphate and phosphoenolpyruvate: step 4/7.</text>
</comment>
<dbReference type="Pfam" id="PF08501">
    <property type="entry name" value="Shikimate_dh_N"/>
    <property type="match status" value="1"/>
</dbReference>
<evidence type="ECO:0000256" key="7">
    <source>
        <dbReference type="ARBA" id="ARBA00049442"/>
    </source>
</evidence>
<dbReference type="SUPFAM" id="SSF53223">
    <property type="entry name" value="Aminoacid dehydrogenase-like, N-terminal domain"/>
    <property type="match status" value="1"/>
</dbReference>
<dbReference type="GO" id="GO:0005829">
    <property type="term" value="C:cytosol"/>
    <property type="evidence" value="ECO:0007669"/>
    <property type="project" value="TreeGrafter"/>
</dbReference>
<feature type="binding site" evidence="8">
    <location>
        <position position="107"/>
    </location>
    <ligand>
        <name>shikimate</name>
        <dbReference type="ChEBI" id="CHEBI:36208"/>
    </ligand>
</feature>
<feature type="binding site" evidence="8">
    <location>
        <position position="222"/>
    </location>
    <ligand>
        <name>shikimate</name>
        <dbReference type="ChEBI" id="CHEBI:36208"/>
    </ligand>
</feature>
<keyword evidence="4 8" id="KW-0521">NADP</keyword>
<dbReference type="RefSeq" id="WP_121211305.1">
    <property type="nucleotide sequence ID" value="NZ_RBIM01000004.1"/>
</dbReference>
<accession>A0A495D497</accession>
<feature type="domain" description="Quinate/shikimate 5-dehydrogenase/glutamyl-tRNA reductase" evidence="9">
    <location>
        <begin position="121"/>
        <end position="195"/>
    </location>
</feature>
<evidence type="ECO:0000256" key="1">
    <source>
        <dbReference type="ARBA" id="ARBA00004871"/>
    </source>
</evidence>
<evidence type="ECO:0000259" key="9">
    <source>
        <dbReference type="Pfam" id="PF01488"/>
    </source>
</evidence>
<dbReference type="OrthoDB" id="9792692at2"/>
<dbReference type="InterPro" id="IPR022893">
    <property type="entry name" value="Shikimate_DH_fam"/>
</dbReference>
<reference evidence="11 12" key="1">
    <citation type="submission" date="2018-10" db="EMBL/GenBank/DDBJ databases">
        <title>Genomic Encyclopedia of Type Strains, Phase IV (KMG-IV): sequencing the most valuable type-strain genomes for metagenomic binning, comparative biology and taxonomic classification.</title>
        <authorList>
            <person name="Goeker M."/>
        </authorList>
    </citation>
    <scope>NUCLEOTIDE SEQUENCE [LARGE SCALE GENOMIC DNA]</scope>
    <source>
        <strain evidence="11 12">DSM 4734</strain>
    </source>
</reference>
<evidence type="ECO:0000256" key="3">
    <source>
        <dbReference type="ARBA" id="ARBA00022605"/>
    </source>
</evidence>
<comment type="caution">
    <text evidence="11">The sequence shown here is derived from an EMBL/GenBank/DDBJ whole genome shotgun (WGS) entry which is preliminary data.</text>
</comment>
<feature type="binding site" evidence="8">
    <location>
        <begin position="20"/>
        <end position="22"/>
    </location>
    <ligand>
        <name>shikimate</name>
        <dbReference type="ChEBI" id="CHEBI:36208"/>
    </ligand>
</feature>
<dbReference type="EC" id="1.1.1.25" evidence="2 8"/>
<dbReference type="PANTHER" id="PTHR21089:SF1">
    <property type="entry name" value="BIFUNCTIONAL 3-DEHYDROQUINATE DEHYDRATASE_SHIKIMATE DEHYDROGENASE, CHLOROPLASTIC"/>
    <property type="match status" value="1"/>
</dbReference>
<name>A0A495D497_9PROT</name>
<evidence type="ECO:0000256" key="2">
    <source>
        <dbReference type="ARBA" id="ARBA00012962"/>
    </source>
</evidence>
<evidence type="ECO:0000259" key="10">
    <source>
        <dbReference type="Pfam" id="PF08501"/>
    </source>
</evidence>
<dbReference type="Pfam" id="PF01488">
    <property type="entry name" value="Shikimate_DH"/>
    <property type="match status" value="1"/>
</dbReference>
<keyword evidence="3 8" id="KW-0028">Amino-acid biosynthesis</keyword>
<feature type="binding site" evidence="8">
    <location>
        <position position="67"/>
    </location>
    <ligand>
        <name>shikimate</name>
        <dbReference type="ChEBI" id="CHEBI:36208"/>
    </ligand>
</feature>
<dbReference type="GO" id="GO:0008652">
    <property type="term" value="P:amino acid biosynthetic process"/>
    <property type="evidence" value="ECO:0007669"/>
    <property type="project" value="UniProtKB-KW"/>
</dbReference>
<dbReference type="GO" id="GO:0009073">
    <property type="term" value="P:aromatic amino acid family biosynthetic process"/>
    <property type="evidence" value="ECO:0007669"/>
    <property type="project" value="UniProtKB-KW"/>
</dbReference>
<feature type="domain" description="Shikimate dehydrogenase substrate binding N-terminal" evidence="10">
    <location>
        <begin position="12"/>
        <end position="93"/>
    </location>
</feature>
<dbReference type="InterPro" id="IPR046346">
    <property type="entry name" value="Aminoacid_DH-like_N_sf"/>
</dbReference>
<dbReference type="GO" id="GO:0009423">
    <property type="term" value="P:chorismate biosynthetic process"/>
    <property type="evidence" value="ECO:0007669"/>
    <property type="project" value="UniProtKB-UniRule"/>
</dbReference>
<comment type="catalytic activity">
    <reaction evidence="7 8">
        <text>shikimate + NADP(+) = 3-dehydroshikimate + NADPH + H(+)</text>
        <dbReference type="Rhea" id="RHEA:17737"/>
        <dbReference type="ChEBI" id="CHEBI:15378"/>
        <dbReference type="ChEBI" id="CHEBI:16630"/>
        <dbReference type="ChEBI" id="CHEBI:36208"/>
        <dbReference type="ChEBI" id="CHEBI:57783"/>
        <dbReference type="ChEBI" id="CHEBI:58349"/>
        <dbReference type="EC" id="1.1.1.25"/>
    </reaction>
</comment>
<evidence type="ECO:0000256" key="5">
    <source>
        <dbReference type="ARBA" id="ARBA00023002"/>
    </source>
</evidence>
<dbReference type="GO" id="GO:0004764">
    <property type="term" value="F:shikimate 3-dehydrogenase (NADP+) activity"/>
    <property type="evidence" value="ECO:0007669"/>
    <property type="project" value="UniProtKB-UniRule"/>
</dbReference>
<comment type="function">
    <text evidence="8">Involved in the biosynthesis of the chorismate, which leads to the biosynthesis of aromatic amino acids. Catalyzes the reversible NADPH linked reduction of 3-dehydroshikimate (DHSA) to yield shikimate (SA).</text>
</comment>
<evidence type="ECO:0000256" key="6">
    <source>
        <dbReference type="ARBA" id="ARBA00023141"/>
    </source>
</evidence>
<comment type="subunit">
    <text evidence="8">Homodimer.</text>
</comment>
<dbReference type="AlphaFoldDB" id="A0A495D497"/>
<gene>
    <name evidence="8" type="primary">aroE</name>
    <name evidence="11" type="ORF">C7435_2077</name>
</gene>
<dbReference type="NCBIfam" id="TIGR00507">
    <property type="entry name" value="aroE"/>
    <property type="match status" value="1"/>
</dbReference>
<keyword evidence="6 8" id="KW-0057">Aromatic amino acid biosynthesis</keyword>
<sequence length="280" mass="29381">MTPTGAARLAGVTGDPISHSLSPVVMQYWIEAAGIDALYAPFPIKPEDFDSAVRGLAKTGCRGLNVTLPHKEAALEIAAATSSTARAVGAANLLTFTASGIHADNTDISGFLYALEPANLDYTKTQALVFGAGGAARALVYALLTVGVAQVSICNRNTTRAQGLAREIAPDAGIIPWDARDDALAGSNLIVNATSLGLNGTEDLVLDWQRVAPGSVVFDSVYTPLNTGFLAGARQRGLTAIDGLDMLIGQARPSFQAFYGRPAPHIPDLRDRLVRRLEAK</sequence>
<organism evidence="11 12">
    <name type="scientific">Maricaulis maris</name>
    <dbReference type="NCBI Taxonomy" id="74318"/>
    <lineage>
        <taxon>Bacteria</taxon>
        <taxon>Pseudomonadati</taxon>
        <taxon>Pseudomonadota</taxon>
        <taxon>Alphaproteobacteria</taxon>
        <taxon>Maricaulales</taxon>
        <taxon>Maricaulaceae</taxon>
        <taxon>Maricaulis</taxon>
    </lineage>
</organism>
<feature type="binding site" evidence="8">
    <location>
        <position position="250"/>
    </location>
    <ligand>
        <name>shikimate</name>
        <dbReference type="ChEBI" id="CHEBI:36208"/>
    </ligand>
</feature>
<dbReference type="InterPro" id="IPR013708">
    <property type="entry name" value="Shikimate_DH-bd_N"/>
</dbReference>
<dbReference type="InterPro" id="IPR011342">
    <property type="entry name" value="Shikimate_DH"/>
</dbReference>
<evidence type="ECO:0000313" key="11">
    <source>
        <dbReference type="EMBL" id="RKQ96743.1"/>
    </source>
</evidence>
<dbReference type="EMBL" id="RBIM01000004">
    <property type="protein sequence ID" value="RKQ96743.1"/>
    <property type="molecule type" value="Genomic_DNA"/>
</dbReference>
<dbReference type="InterPro" id="IPR036291">
    <property type="entry name" value="NAD(P)-bd_dom_sf"/>
</dbReference>
<feature type="binding site" evidence="8">
    <location>
        <position position="243"/>
    </location>
    <ligand>
        <name>NADP(+)</name>
        <dbReference type="ChEBI" id="CHEBI:58349"/>
    </ligand>
</feature>
<dbReference type="SUPFAM" id="SSF51735">
    <property type="entry name" value="NAD(P)-binding Rossmann-fold domains"/>
    <property type="match status" value="1"/>
</dbReference>
<dbReference type="CDD" id="cd01065">
    <property type="entry name" value="NAD_bind_Shikimate_DH"/>
    <property type="match status" value="1"/>
</dbReference>
<dbReference type="Gene3D" id="3.40.50.720">
    <property type="entry name" value="NAD(P)-binding Rossmann-like Domain"/>
    <property type="match status" value="1"/>
</dbReference>
<feature type="active site" description="Proton acceptor" evidence="8">
    <location>
        <position position="71"/>
    </location>
</feature>
<proteinExistence type="inferred from homology"/>
<dbReference type="InterPro" id="IPR006151">
    <property type="entry name" value="Shikm_DH/Glu-tRNA_Rdtase"/>
</dbReference>
<protein>
    <recommendedName>
        <fullName evidence="2 8">Shikimate dehydrogenase (NADP(+))</fullName>
        <shortName evidence="8">SDH</shortName>
        <ecNumber evidence="2 8">1.1.1.25</ecNumber>
    </recommendedName>
</protein>
<evidence type="ECO:0000313" key="12">
    <source>
        <dbReference type="Proteomes" id="UP000273675"/>
    </source>
</evidence>
<dbReference type="PANTHER" id="PTHR21089">
    <property type="entry name" value="SHIKIMATE DEHYDROGENASE"/>
    <property type="match status" value="1"/>
</dbReference>
<evidence type="ECO:0000256" key="8">
    <source>
        <dbReference type="HAMAP-Rule" id="MF_00222"/>
    </source>
</evidence>
<dbReference type="GO" id="GO:0050661">
    <property type="term" value="F:NADP binding"/>
    <property type="evidence" value="ECO:0007669"/>
    <property type="project" value="InterPro"/>
</dbReference>
<feature type="binding site" evidence="8">
    <location>
        <begin position="131"/>
        <end position="135"/>
    </location>
    <ligand>
        <name>NADP(+)</name>
        <dbReference type="ChEBI" id="CHEBI:58349"/>
    </ligand>
</feature>
<dbReference type="GO" id="GO:0019632">
    <property type="term" value="P:shikimate metabolic process"/>
    <property type="evidence" value="ECO:0007669"/>
    <property type="project" value="InterPro"/>
</dbReference>
<feature type="binding site" evidence="8">
    <location>
        <position position="92"/>
    </location>
    <ligand>
        <name>shikimate</name>
        <dbReference type="ChEBI" id="CHEBI:36208"/>
    </ligand>
</feature>
<dbReference type="UniPathway" id="UPA00053">
    <property type="reaction ID" value="UER00087"/>
</dbReference>
<keyword evidence="5 8" id="KW-0560">Oxidoreductase</keyword>